<keyword evidence="5 7" id="KW-1133">Transmembrane helix</keyword>
<dbReference type="Pfam" id="PF00528">
    <property type="entry name" value="BPD_transp_1"/>
    <property type="match status" value="1"/>
</dbReference>
<evidence type="ECO:0000256" key="2">
    <source>
        <dbReference type="ARBA" id="ARBA00022448"/>
    </source>
</evidence>
<comment type="caution">
    <text evidence="9">The sequence shown here is derived from an EMBL/GenBank/DDBJ whole genome shotgun (WGS) entry which is preliminary data.</text>
</comment>
<keyword evidence="4 7" id="KW-0812">Transmembrane</keyword>
<comment type="subcellular location">
    <subcellularLocation>
        <location evidence="1 7">Cell membrane</location>
        <topology evidence="1 7">Multi-pass membrane protein</topology>
    </subcellularLocation>
</comment>
<dbReference type="PROSITE" id="PS50928">
    <property type="entry name" value="ABC_TM1"/>
    <property type="match status" value="1"/>
</dbReference>
<dbReference type="PANTHER" id="PTHR43744">
    <property type="entry name" value="ABC TRANSPORTER PERMEASE PROTEIN MG189-RELATED-RELATED"/>
    <property type="match status" value="1"/>
</dbReference>
<protein>
    <submittedName>
        <fullName evidence="9">Carbohydrate ABC transporter permease</fullName>
    </submittedName>
</protein>
<evidence type="ECO:0000313" key="9">
    <source>
        <dbReference type="EMBL" id="GAA1534436.1"/>
    </source>
</evidence>
<feature type="transmembrane region" description="Helical" evidence="7">
    <location>
        <begin position="68"/>
        <end position="92"/>
    </location>
</feature>
<dbReference type="InterPro" id="IPR000515">
    <property type="entry name" value="MetI-like"/>
</dbReference>
<name>A0ABP4M032_9ACTN</name>
<dbReference type="PANTHER" id="PTHR43744:SF12">
    <property type="entry name" value="ABC TRANSPORTER PERMEASE PROTEIN MG189-RELATED"/>
    <property type="match status" value="1"/>
</dbReference>
<evidence type="ECO:0000256" key="5">
    <source>
        <dbReference type="ARBA" id="ARBA00022989"/>
    </source>
</evidence>
<gene>
    <name evidence="9" type="ORF">GCM10009827_060690</name>
</gene>
<evidence type="ECO:0000256" key="3">
    <source>
        <dbReference type="ARBA" id="ARBA00022475"/>
    </source>
</evidence>
<evidence type="ECO:0000256" key="7">
    <source>
        <dbReference type="RuleBase" id="RU363032"/>
    </source>
</evidence>
<keyword evidence="2 7" id="KW-0813">Transport</keyword>
<dbReference type="EMBL" id="BAAAQD010000013">
    <property type="protein sequence ID" value="GAA1534436.1"/>
    <property type="molecule type" value="Genomic_DNA"/>
</dbReference>
<comment type="similarity">
    <text evidence="7">Belongs to the binding-protein-dependent transport system permease family.</text>
</comment>
<reference evidence="10" key="1">
    <citation type="journal article" date="2019" name="Int. J. Syst. Evol. Microbiol.">
        <title>The Global Catalogue of Microorganisms (GCM) 10K type strain sequencing project: providing services to taxonomists for standard genome sequencing and annotation.</title>
        <authorList>
            <consortium name="The Broad Institute Genomics Platform"/>
            <consortium name="The Broad Institute Genome Sequencing Center for Infectious Disease"/>
            <person name="Wu L."/>
            <person name="Ma J."/>
        </authorList>
    </citation>
    <scope>NUCLEOTIDE SEQUENCE [LARGE SCALE GENOMIC DNA]</scope>
    <source>
        <strain evidence="10">JCM 15933</strain>
    </source>
</reference>
<feature type="transmembrane region" description="Helical" evidence="7">
    <location>
        <begin position="104"/>
        <end position="125"/>
    </location>
</feature>
<proteinExistence type="inferred from homology"/>
<evidence type="ECO:0000313" key="10">
    <source>
        <dbReference type="Proteomes" id="UP001501470"/>
    </source>
</evidence>
<dbReference type="InterPro" id="IPR035906">
    <property type="entry name" value="MetI-like_sf"/>
</dbReference>
<evidence type="ECO:0000256" key="1">
    <source>
        <dbReference type="ARBA" id="ARBA00004651"/>
    </source>
</evidence>
<keyword evidence="3" id="KW-1003">Cell membrane</keyword>
<organism evidence="9 10">
    <name type="scientific">Dactylosporangium maewongense</name>
    <dbReference type="NCBI Taxonomy" id="634393"/>
    <lineage>
        <taxon>Bacteria</taxon>
        <taxon>Bacillati</taxon>
        <taxon>Actinomycetota</taxon>
        <taxon>Actinomycetes</taxon>
        <taxon>Micromonosporales</taxon>
        <taxon>Micromonosporaceae</taxon>
        <taxon>Dactylosporangium</taxon>
    </lineage>
</organism>
<dbReference type="Proteomes" id="UP001501470">
    <property type="component" value="Unassembled WGS sequence"/>
</dbReference>
<feature type="transmembrane region" description="Helical" evidence="7">
    <location>
        <begin position="137"/>
        <end position="158"/>
    </location>
</feature>
<feature type="transmembrane region" description="Helical" evidence="7">
    <location>
        <begin position="242"/>
        <end position="263"/>
    </location>
</feature>
<feature type="transmembrane region" description="Helical" evidence="7">
    <location>
        <begin position="179"/>
        <end position="200"/>
    </location>
</feature>
<feature type="domain" description="ABC transmembrane type-1" evidence="8">
    <location>
        <begin position="69"/>
        <end position="263"/>
    </location>
</feature>
<keyword evidence="6 7" id="KW-0472">Membrane</keyword>
<evidence type="ECO:0000259" key="8">
    <source>
        <dbReference type="PROSITE" id="PS50928"/>
    </source>
</evidence>
<sequence length="278" mass="30684">MPFSLRRVLRYALLLGFAVMFIYPFVLSLGTSFKSRPEVATHPVSPWPRSFDLRAWSDVLVHSDFPLWTFNSILVTVAATLGRVFIDSLAGYALARLHFRGRGVLFAGIIAVLAVPPIVLTVPRFLVLKELSLLNSYTGLILPLAVDAMGIFLMRQFFAELPKELEEAARIDGASIFQAYWHVVLPLARPALLTLTILSFQGVWNEFLMPLIVVRASPSHWTLPFGLSTLGRGGAGGQSFDYPVMMAGSILTIIPVAIVFIVFQRYFVRSVASSGVKG</sequence>
<evidence type="ECO:0000256" key="4">
    <source>
        <dbReference type="ARBA" id="ARBA00022692"/>
    </source>
</evidence>
<dbReference type="SUPFAM" id="SSF161098">
    <property type="entry name" value="MetI-like"/>
    <property type="match status" value="1"/>
</dbReference>
<feature type="transmembrane region" description="Helical" evidence="7">
    <location>
        <begin position="12"/>
        <end position="33"/>
    </location>
</feature>
<dbReference type="RefSeq" id="WP_344505727.1">
    <property type="nucleotide sequence ID" value="NZ_BAAAQD010000013.1"/>
</dbReference>
<dbReference type="CDD" id="cd06261">
    <property type="entry name" value="TM_PBP2"/>
    <property type="match status" value="1"/>
</dbReference>
<evidence type="ECO:0000256" key="6">
    <source>
        <dbReference type="ARBA" id="ARBA00023136"/>
    </source>
</evidence>
<dbReference type="Gene3D" id="1.10.3720.10">
    <property type="entry name" value="MetI-like"/>
    <property type="match status" value="1"/>
</dbReference>
<accession>A0ABP4M032</accession>
<keyword evidence="10" id="KW-1185">Reference proteome</keyword>